<name>A0ABM7RHC7_9BACT</name>
<dbReference type="Proteomes" id="UP001374893">
    <property type="component" value="Chromosome"/>
</dbReference>
<gene>
    <name evidence="1" type="ORF">HAHE_35880</name>
</gene>
<keyword evidence="2" id="KW-1185">Reference proteome</keyword>
<protein>
    <submittedName>
        <fullName evidence="1">Extracellular repeat protein, HAF family</fullName>
    </submittedName>
</protein>
<accession>A0ABM7RHC7</accession>
<organism evidence="1 2">
    <name type="scientific">Haloferula helveola</name>
    <dbReference type="NCBI Taxonomy" id="490095"/>
    <lineage>
        <taxon>Bacteria</taxon>
        <taxon>Pseudomonadati</taxon>
        <taxon>Verrucomicrobiota</taxon>
        <taxon>Verrucomicrobiia</taxon>
        <taxon>Verrucomicrobiales</taxon>
        <taxon>Verrucomicrobiaceae</taxon>
        <taxon>Haloferula</taxon>
    </lineage>
</organism>
<reference evidence="1 2" key="1">
    <citation type="submission" date="2021-06" db="EMBL/GenBank/DDBJ databases">
        <title>Complete genome of Haloferula helveola possessing various polysaccharide degrading enzymes.</title>
        <authorList>
            <person name="Takami H."/>
            <person name="Huang C."/>
            <person name="Hamasaki K."/>
        </authorList>
    </citation>
    <scope>NUCLEOTIDE SEQUENCE [LARGE SCALE GENOMIC DNA]</scope>
    <source>
        <strain evidence="1 2">CN-1</strain>
    </source>
</reference>
<evidence type="ECO:0000313" key="1">
    <source>
        <dbReference type="EMBL" id="BCX49680.1"/>
    </source>
</evidence>
<evidence type="ECO:0000313" key="2">
    <source>
        <dbReference type="Proteomes" id="UP001374893"/>
    </source>
</evidence>
<dbReference type="RefSeq" id="WP_338686383.1">
    <property type="nucleotide sequence ID" value="NZ_AP024702.1"/>
</dbReference>
<dbReference type="EMBL" id="AP024702">
    <property type="protein sequence ID" value="BCX49680.1"/>
    <property type="molecule type" value="Genomic_DNA"/>
</dbReference>
<proteinExistence type="predicted"/>
<sequence>MASPCLHAAGPDLPEFVELPDLGGGEVLSRAWGVSADGLMVCGQSDSASGTEAARWTLPGTGLGLGDLPNSPFQSNAADISGDGTKACGTVVLGVGTVRASRWIEGTGQTQLGTLNTSGYRNSDARGISDDGQKVVGTSTSNNGFRGFIWTATGATSGTMQSVGVLTPTPTQVGDSYGIISQADDISADGQTVIGTSTFTIFQSVPDPDPTDNYVPPPVIVEQGSEAFQWTSASGISGLGDLPGGALSSQALGISDDSQVIVGNGESADGLEGVVWTAGVPMSVGDLPGGDTYCKLLAVSGDGTFAVGESSDDTGTVAVIWDAANGLRKLSTVLEGLGVSLTGWTLTSAVGVSSNGDVVAGNGINPSGEQAAWAISGASILTEVIVPIPDDLVDSIRITRGKAAQFTAETGRQYQLLYSTNLGDWFPSGDPHSSANAGSSYTHALPFEPGLDTAFYLLGPNSNPQDADTPITIINGTLLHFTSEPDYLYQCEYSDNLVDWFPMGPPLDTGLDSGPVERVIIDNSAGPLHPARCYRFDVGLSELP</sequence>